<dbReference type="InterPro" id="IPR050093">
    <property type="entry name" value="ABC_SmlMolc_Importer"/>
</dbReference>
<dbReference type="Pfam" id="PF08402">
    <property type="entry name" value="TOBE_2"/>
    <property type="match status" value="1"/>
</dbReference>
<geneLocation type="plasmid" evidence="6 7">
    <name>p_unnamed1</name>
</geneLocation>
<accession>A0ABY6C7H4</accession>
<evidence type="ECO:0000256" key="1">
    <source>
        <dbReference type="ARBA" id="ARBA00005417"/>
    </source>
</evidence>
<dbReference type="InterPro" id="IPR008995">
    <property type="entry name" value="Mo/tungstate-bd_C_term_dom"/>
</dbReference>
<keyword evidence="6" id="KW-0614">Plasmid</keyword>
<dbReference type="Proteomes" id="UP001061862">
    <property type="component" value="Plasmid p_unnamed1"/>
</dbReference>
<gene>
    <name evidence="6" type="ORF">N8A98_00800</name>
</gene>
<keyword evidence="4 6" id="KW-0067">ATP-binding</keyword>
<protein>
    <submittedName>
        <fullName evidence="6">ABC transporter ATP-binding protein</fullName>
    </submittedName>
</protein>
<dbReference type="InterPro" id="IPR027417">
    <property type="entry name" value="P-loop_NTPase"/>
</dbReference>
<proteinExistence type="inferred from homology"/>
<evidence type="ECO:0000256" key="2">
    <source>
        <dbReference type="ARBA" id="ARBA00022448"/>
    </source>
</evidence>
<dbReference type="SMART" id="SM00382">
    <property type="entry name" value="AAA"/>
    <property type="match status" value="1"/>
</dbReference>
<dbReference type="InterPro" id="IPR003593">
    <property type="entry name" value="AAA+_ATPase"/>
</dbReference>
<dbReference type="InterPro" id="IPR017871">
    <property type="entry name" value="ABC_transporter-like_CS"/>
</dbReference>
<dbReference type="SUPFAM" id="SSF52540">
    <property type="entry name" value="P-loop containing nucleoside triphosphate hydrolases"/>
    <property type="match status" value="1"/>
</dbReference>
<dbReference type="PANTHER" id="PTHR42781">
    <property type="entry name" value="SPERMIDINE/PUTRESCINE IMPORT ATP-BINDING PROTEIN POTA"/>
    <property type="match status" value="1"/>
</dbReference>
<dbReference type="InterPro" id="IPR013611">
    <property type="entry name" value="Transp-assoc_OB_typ2"/>
</dbReference>
<evidence type="ECO:0000256" key="3">
    <source>
        <dbReference type="ARBA" id="ARBA00022741"/>
    </source>
</evidence>
<dbReference type="PROSITE" id="PS00211">
    <property type="entry name" value="ABC_TRANSPORTER_1"/>
    <property type="match status" value="1"/>
</dbReference>
<dbReference type="Gene3D" id="3.40.50.300">
    <property type="entry name" value="P-loop containing nucleotide triphosphate hydrolases"/>
    <property type="match status" value="1"/>
</dbReference>
<keyword evidence="3" id="KW-0547">Nucleotide-binding</keyword>
<evidence type="ECO:0000259" key="5">
    <source>
        <dbReference type="PROSITE" id="PS50893"/>
    </source>
</evidence>
<sequence length="339" mass="35920">MTTIVLDTLTKRFGDNLAVNAASFTLETGSFTALLGPSGCGKTTILRLIAGFEQPSAGSIHFNGRQVGSPGAMVPPERRSLGIVFQSYALWPHMDVASNVAYPLQARGLGRAAIDERVGAALEMVSLAGFGQRSVDGLSGGQRQRVALARCLVTGTDIILLDEPLANLDVHLRAEMLDVFARLHEKTGATIVFVTHDQSEALALADRVIVLDRGVVQQSGRPEQLYNEPANAMVAGFVGRGMLVSALVSDGRVTLADRPVLVRGQVQGSKAALLLRPENLTLADAGIPAAVVAARYSGAGYDTILQLANGEQVLLTARERLEPGRPVHFAIEDAWIVPG</sequence>
<feature type="domain" description="ABC transporter" evidence="5">
    <location>
        <begin position="4"/>
        <end position="238"/>
    </location>
</feature>
<dbReference type="PROSITE" id="PS50893">
    <property type="entry name" value="ABC_TRANSPORTER_2"/>
    <property type="match status" value="1"/>
</dbReference>
<dbReference type="PANTHER" id="PTHR42781:SF4">
    <property type="entry name" value="SPERMIDINE_PUTRESCINE IMPORT ATP-BINDING PROTEIN POTA"/>
    <property type="match status" value="1"/>
</dbReference>
<reference evidence="6 7" key="1">
    <citation type="submission" date="2022-09" db="EMBL/GenBank/DDBJ databases">
        <title>Interaction between co-microsymbionts with complementary sets of symbiotic genes in legume-rhizobium systems.</title>
        <authorList>
            <person name="Safronova V."/>
            <person name="Sazanova A."/>
            <person name="Afonin A."/>
            <person name="Chirak E."/>
        </authorList>
    </citation>
    <scope>NUCLEOTIDE SEQUENCE [LARGE SCALE GENOMIC DNA]</scope>
    <source>
        <strain evidence="6 7">A18/4-1</strain>
        <plasmid evidence="6 7">p_unnamed1</plasmid>
    </source>
</reference>
<keyword evidence="2" id="KW-0813">Transport</keyword>
<dbReference type="Pfam" id="PF00005">
    <property type="entry name" value="ABC_tran"/>
    <property type="match status" value="1"/>
</dbReference>
<keyword evidence="7" id="KW-1185">Reference proteome</keyword>
<evidence type="ECO:0000256" key="4">
    <source>
        <dbReference type="ARBA" id="ARBA00022840"/>
    </source>
</evidence>
<dbReference type="RefSeq" id="WP_262165720.1">
    <property type="nucleotide sequence ID" value="NZ_CP104964.1"/>
</dbReference>
<dbReference type="InterPro" id="IPR003439">
    <property type="entry name" value="ABC_transporter-like_ATP-bd"/>
</dbReference>
<name>A0ABY6C7H4_9HYPH</name>
<evidence type="ECO:0000313" key="6">
    <source>
        <dbReference type="EMBL" id="UXN68087.1"/>
    </source>
</evidence>
<dbReference type="GO" id="GO:0005524">
    <property type="term" value="F:ATP binding"/>
    <property type="evidence" value="ECO:0007669"/>
    <property type="project" value="UniProtKB-KW"/>
</dbReference>
<evidence type="ECO:0000313" key="7">
    <source>
        <dbReference type="Proteomes" id="UP001061862"/>
    </source>
</evidence>
<comment type="similarity">
    <text evidence="1">Belongs to the ABC transporter superfamily.</text>
</comment>
<organism evidence="6 7">
    <name type="scientific">Devosia neptuniae</name>
    <dbReference type="NCBI Taxonomy" id="191302"/>
    <lineage>
        <taxon>Bacteria</taxon>
        <taxon>Pseudomonadati</taxon>
        <taxon>Pseudomonadota</taxon>
        <taxon>Alphaproteobacteria</taxon>
        <taxon>Hyphomicrobiales</taxon>
        <taxon>Devosiaceae</taxon>
        <taxon>Devosia</taxon>
    </lineage>
</organism>
<dbReference type="SUPFAM" id="SSF50331">
    <property type="entry name" value="MOP-like"/>
    <property type="match status" value="1"/>
</dbReference>
<dbReference type="EMBL" id="CP104964">
    <property type="protein sequence ID" value="UXN68087.1"/>
    <property type="molecule type" value="Genomic_DNA"/>
</dbReference>